<dbReference type="eggNOG" id="COG0517">
    <property type="taxonomic scope" value="Bacteria"/>
</dbReference>
<dbReference type="CDD" id="cd06426">
    <property type="entry name" value="NTP_transferase_like_2"/>
    <property type="match status" value="1"/>
</dbReference>
<dbReference type="AlphaFoldDB" id="V2Y0S1"/>
<accession>V2Y0S1</accession>
<dbReference type="OrthoDB" id="9801899at2"/>
<reference evidence="2 3" key="1">
    <citation type="submission" date="2013-06" db="EMBL/GenBank/DDBJ databases">
        <authorList>
            <person name="Weinstock G."/>
            <person name="Sodergren E."/>
            <person name="Clifton S."/>
            <person name="Fulton L."/>
            <person name="Fulton B."/>
            <person name="Courtney L."/>
            <person name="Fronick C."/>
            <person name="Harrison M."/>
            <person name="Strong C."/>
            <person name="Farmer C."/>
            <person name="Delahaunty K."/>
            <person name="Markovic C."/>
            <person name="Hall O."/>
            <person name="Minx P."/>
            <person name="Tomlinson C."/>
            <person name="Mitreva M."/>
            <person name="Nelson J."/>
            <person name="Hou S."/>
            <person name="Wollam A."/>
            <person name="Pepin K.H."/>
            <person name="Johnson M."/>
            <person name="Bhonagiri V."/>
            <person name="Nash W.E."/>
            <person name="Warren W."/>
            <person name="Chinwalla A."/>
            <person name="Mardis E.R."/>
            <person name="Wilson R.K."/>
        </authorList>
    </citation>
    <scope>NUCLEOTIDE SEQUENCE [LARGE SCALE GENOMIC DNA]</scope>
    <source>
        <strain evidence="2 3">ATCC 51271</strain>
    </source>
</reference>
<dbReference type="SUPFAM" id="SSF53448">
    <property type="entry name" value="Nucleotide-diphospho-sugar transferases"/>
    <property type="match status" value="1"/>
</dbReference>
<dbReference type="Pfam" id="PF00483">
    <property type="entry name" value="NTP_transferase"/>
    <property type="match status" value="1"/>
</dbReference>
<evidence type="ECO:0000313" key="2">
    <source>
        <dbReference type="EMBL" id="ESL01647.1"/>
    </source>
</evidence>
<dbReference type="InterPro" id="IPR005835">
    <property type="entry name" value="NTP_transferase_dom"/>
</dbReference>
<keyword evidence="2" id="KW-0808">Transferase</keyword>
<dbReference type="GO" id="GO:0016740">
    <property type="term" value="F:transferase activity"/>
    <property type="evidence" value="ECO:0007669"/>
    <property type="project" value="UniProtKB-KW"/>
</dbReference>
<protein>
    <submittedName>
        <fullName evidence="2">Nucleotidyl transferase</fullName>
    </submittedName>
</protein>
<dbReference type="InterPro" id="IPR046342">
    <property type="entry name" value="CBS_dom_sf"/>
</dbReference>
<dbReference type="HOGENOM" id="CLU_045375_0_0_9"/>
<sequence length="346" mass="39299">MEVKDFFVGEDEKILDAMEHLGELALKVLFIEHGGRLAASLTDGDIRRWILNGGDLKEPVKNVANYEPKYLVHATREAALAFLKEKSIEAVPIVDEKLRVIDIVFWNETAIPVWKNTLKTPVVIMAGGQGTRLYPYTKILPKPLIPVGELPIAEIIINRFREYGCEEFNLVLNHKKNMIKAYFNEIEKDYKINYIDEPLPLGTGGGVRLLKGRLNETFFLTNCDILINEDMSKIYEFHKEKKNLVTMICSLKTFKLPYGVVNIEEGGGLLSFSEKPEYSFFTNTGCYIVEPEVMDEIEEGVAVGFPEIIEKLKNGGKNVGIYPISENAWLDMGEIDELEKMKSRLE</sequence>
<dbReference type="Gene3D" id="3.90.550.10">
    <property type="entry name" value="Spore Coat Polysaccharide Biosynthesis Protein SpsA, Chain A"/>
    <property type="match status" value="1"/>
</dbReference>
<organism evidence="2 3">
    <name type="scientific">Catonella morbi ATCC 51271</name>
    <dbReference type="NCBI Taxonomy" id="592026"/>
    <lineage>
        <taxon>Bacteria</taxon>
        <taxon>Bacillati</taxon>
        <taxon>Bacillota</taxon>
        <taxon>Clostridia</taxon>
        <taxon>Lachnospirales</taxon>
        <taxon>Lachnospiraceae</taxon>
        <taxon>Catonella</taxon>
    </lineage>
</organism>
<dbReference type="eggNOG" id="COG1208">
    <property type="taxonomic scope" value="Bacteria"/>
</dbReference>
<dbReference type="PANTHER" id="PTHR22572">
    <property type="entry name" value="SUGAR-1-PHOSPHATE GUANYL TRANSFERASE"/>
    <property type="match status" value="1"/>
</dbReference>
<proteinExistence type="predicted"/>
<dbReference type="EMBL" id="ACIL03000021">
    <property type="protein sequence ID" value="ESL01647.1"/>
    <property type="molecule type" value="Genomic_DNA"/>
</dbReference>
<dbReference type="RefSeq" id="WP_023356046.1">
    <property type="nucleotide sequence ID" value="NZ_KI535371.1"/>
</dbReference>
<gene>
    <name evidence="2" type="ORF">GCWU0000282_003208</name>
</gene>
<feature type="domain" description="Nucleotidyl transferase" evidence="1">
    <location>
        <begin position="123"/>
        <end position="343"/>
    </location>
</feature>
<comment type="caution">
    <text evidence="2">The sequence shown here is derived from an EMBL/GenBank/DDBJ whole genome shotgun (WGS) entry which is preliminary data.</text>
</comment>
<name>V2Y0S1_9FIRM</name>
<evidence type="ECO:0000313" key="3">
    <source>
        <dbReference type="Proteomes" id="UP000018227"/>
    </source>
</evidence>
<keyword evidence="3" id="KW-1185">Reference proteome</keyword>
<dbReference type="Gene3D" id="3.10.580.10">
    <property type="entry name" value="CBS-domain"/>
    <property type="match status" value="1"/>
</dbReference>
<dbReference type="STRING" id="592026.GCWU0000282_003208"/>
<dbReference type="InterPro" id="IPR029044">
    <property type="entry name" value="Nucleotide-diphossugar_trans"/>
</dbReference>
<dbReference type="InterPro" id="IPR050486">
    <property type="entry name" value="Mannose-1P_guanyltransferase"/>
</dbReference>
<evidence type="ECO:0000259" key="1">
    <source>
        <dbReference type="Pfam" id="PF00483"/>
    </source>
</evidence>
<dbReference type="Proteomes" id="UP000018227">
    <property type="component" value="Unassembled WGS sequence"/>
</dbReference>